<evidence type="ECO:0000313" key="5">
    <source>
        <dbReference type="EMBL" id="KAK5085152.1"/>
    </source>
</evidence>
<evidence type="ECO:0000259" key="4">
    <source>
        <dbReference type="SMART" id="SM00906"/>
    </source>
</evidence>
<accession>A0AAN7SYV5</accession>
<dbReference type="Pfam" id="PF04082">
    <property type="entry name" value="Fungal_trans"/>
    <property type="match status" value="1"/>
</dbReference>
<dbReference type="InterPro" id="IPR007219">
    <property type="entry name" value="XnlR_reg_dom"/>
</dbReference>
<organism evidence="5 6">
    <name type="scientific">Lithohypha guttulata</name>
    <dbReference type="NCBI Taxonomy" id="1690604"/>
    <lineage>
        <taxon>Eukaryota</taxon>
        <taxon>Fungi</taxon>
        <taxon>Dikarya</taxon>
        <taxon>Ascomycota</taxon>
        <taxon>Pezizomycotina</taxon>
        <taxon>Eurotiomycetes</taxon>
        <taxon>Chaetothyriomycetidae</taxon>
        <taxon>Chaetothyriales</taxon>
        <taxon>Trichomeriaceae</taxon>
        <taxon>Lithohypha</taxon>
    </lineage>
</organism>
<evidence type="ECO:0000313" key="6">
    <source>
        <dbReference type="Proteomes" id="UP001309876"/>
    </source>
</evidence>
<dbReference type="PANTHER" id="PTHR31001">
    <property type="entry name" value="UNCHARACTERIZED TRANSCRIPTIONAL REGULATORY PROTEIN"/>
    <property type="match status" value="1"/>
</dbReference>
<dbReference type="GO" id="GO:0003677">
    <property type="term" value="F:DNA binding"/>
    <property type="evidence" value="ECO:0007669"/>
    <property type="project" value="InterPro"/>
</dbReference>
<keyword evidence="6" id="KW-1185">Reference proteome</keyword>
<keyword evidence="2" id="KW-0539">Nucleus</keyword>
<comment type="caution">
    <text evidence="5">The sequence shown here is derived from an EMBL/GenBank/DDBJ whole genome shotgun (WGS) entry which is preliminary data.</text>
</comment>
<dbReference type="GO" id="GO:0008270">
    <property type="term" value="F:zinc ion binding"/>
    <property type="evidence" value="ECO:0007669"/>
    <property type="project" value="InterPro"/>
</dbReference>
<feature type="compositionally biased region" description="Polar residues" evidence="3">
    <location>
        <begin position="35"/>
        <end position="44"/>
    </location>
</feature>
<comment type="subcellular location">
    <subcellularLocation>
        <location evidence="1">Nucleus</location>
    </subcellularLocation>
</comment>
<dbReference type="Proteomes" id="UP001309876">
    <property type="component" value="Unassembled WGS sequence"/>
</dbReference>
<dbReference type="EMBL" id="JAVRRJ010000004">
    <property type="protein sequence ID" value="KAK5085152.1"/>
    <property type="molecule type" value="Genomic_DNA"/>
</dbReference>
<dbReference type="GO" id="GO:0006351">
    <property type="term" value="P:DNA-templated transcription"/>
    <property type="evidence" value="ECO:0007669"/>
    <property type="project" value="InterPro"/>
</dbReference>
<name>A0AAN7SYV5_9EURO</name>
<dbReference type="InterPro" id="IPR050613">
    <property type="entry name" value="Sec_Metabolite_Reg"/>
</dbReference>
<sequence>MDRIRRLEKLVASLAAGQHANSSNSSDSTREVRDQSWSNTSQVQAGVEDSGQHELAQNVGQMKINDDQVVYLSAAHWETVRDEIGIIKDSLEEHAASENTRFCDQQEPTGPLLLQGLFQPPDFEDILALMPAKILVDRLVSRYLSSEDPSIGMSSYLRTGGIVPAMLGNPSLAMYNFHRRATECLLLSNYLKPSAYTIEALLLNLQYEFVRSMELDDGIWIMAATIIRLAMRAGYHRDPAQYPQLSCFQGEMRRRTWAIILQMDALVASQFSLPRMIAEDQCDTLLPRNLLDGDFDRNTIELPLSRPGRDYTPISFTIAKGRLLSAFAKVVNKELNQAYALIPEQLRMRSPGESITVPSSLLIRRYLIDVLYHKARCILHRGSMTKSRHDHIFSYSASSCIDAAMSLLTHQVSIHQAKQQGHVLRRERWWLSSLQRNDFLHAAMIVSLELDFRLNRGTTPLNEAGHTEYTSEMLFQALYNASRAWNESDDDSKQLFQARHILSTMLSKFAPLFTKVAHQKFARTEYGGSQAAVIESREPQIARPEYPLEAVHTSFVPTSLDVEVNAINDMINSQDVIDWELWELHLRNISEGQDA</sequence>
<feature type="region of interest" description="Disordered" evidence="3">
    <location>
        <begin position="15"/>
        <end position="48"/>
    </location>
</feature>
<evidence type="ECO:0000256" key="2">
    <source>
        <dbReference type="ARBA" id="ARBA00023242"/>
    </source>
</evidence>
<dbReference type="AlphaFoldDB" id="A0AAN7SYV5"/>
<evidence type="ECO:0000256" key="1">
    <source>
        <dbReference type="ARBA" id="ARBA00004123"/>
    </source>
</evidence>
<dbReference type="SMART" id="SM00906">
    <property type="entry name" value="Fungal_trans"/>
    <property type="match status" value="1"/>
</dbReference>
<protein>
    <recommendedName>
        <fullName evidence="4">Xylanolytic transcriptional activator regulatory domain-containing protein</fullName>
    </recommendedName>
</protein>
<reference evidence="5 6" key="1">
    <citation type="submission" date="2023-08" db="EMBL/GenBank/DDBJ databases">
        <title>Black Yeasts Isolated from many extreme environments.</title>
        <authorList>
            <person name="Coleine C."/>
            <person name="Stajich J.E."/>
            <person name="Selbmann L."/>
        </authorList>
    </citation>
    <scope>NUCLEOTIDE SEQUENCE [LARGE SCALE GENOMIC DNA]</scope>
    <source>
        <strain evidence="5 6">CCFEE 5910</strain>
    </source>
</reference>
<gene>
    <name evidence="5" type="ORF">LTR05_004431</name>
</gene>
<proteinExistence type="predicted"/>
<dbReference type="PANTHER" id="PTHR31001:SF49">
    <property type="entry name" value="ZN(II)2CYS6 TRANSCRIPTION FACTOR (EUROFUNG)"/>
    <property type="match status" value="1"/>
</dbReference>
<feature type="domain" description="Xylanolytic transcriptional activator regulatory" evidence="4">
    <location>
        <begin position="219"/>
        <end position="293"/>
    </location>
</feature>
<dbReference type="GO" id="GO:0005634">
    <property type="term" value="C:nucleus"/>
    <property type="evidence" value="ECO:0007669"/>
    <property type="project" value="UniProtKB-SubCell"/>
</dbReference>
<evidence type="ECO:0000256" key="3">
    <source>
        <dbReference type="SAM" id="MobiDB-lite"/>
    </source>
</evidence>
<dbReference type="CDD" id="cd12148">
    <property type="entry name" value="fungal_TF_MHR"/>
    <property type="match status" value="1"/>
</dbReference>